<dbReference type="PANTHER" id="PTHR43392:SF2">
    <property type="entry name" value="AAA-TYPE ATPASE FAMILY PROTEIN _ ANKYRIN REPEAT FAMILY PROTEIN"/>
    <property type="match status" value="1"/>
</dbReference>
<dbReference type="RefSeq" id="WP_378284067.1">
    <property type="nucleotide sequence ID" value="NZ_JBHSON010000031.1"/>
</dbReference>
<dbReference type="EMBL" id="JBHSON010000031">
    <property type="protein sequence ID" value="MFC5748409.1"/>
    <property type="molecule type" value="Genomic_DNA"/>
</dbReference>
<keyword evidence="3" id="KW-0067">ATP-binding</keyword>
<dbReference type="Pfam" id="PF17866">
    <property type="entry name" value="AAA_lid_6"/>
    <property type="match status" value="1"/>
</dbReference>
<keyword evidence="6" id="KW-1185">Reference proteome</keyword>
<evidence type="ECO:0000259" key="4">
    <source>
        <dbReference type="SMART" id="SM00382"/>
    </source>
</evidence>
<dbReference type="SUPFAM" id="SSF52540">
    <property type="entry name" value="P-loop containing nucleoside triphosphate hydrolases"/>
    <property type="match status" value="2"/>
</dbReference>
<gene>
    <name evidence="5" type="ORF">ACFPZN_22545</name>
</gene>
<dbReference type="Pfam" id="PF00004">
    <property type="entry name" value="AAA"/>
    <property type="match status" value="2"/>
</dbReference>
<dbReference type="SMART" id="SM00382">
    <property type="entry name" value="AAA"/>
    <property type="match status" value="2"/>
</dbReference>
<dbReference type="InterPro" id="IPR003959">
    <property type="entry name" value="ATPase_AAA_core"/>
</dbReference>
<dbReference type="PANTHER" id="PTHR43392">
    <property type="entry name" value="AAA-TYPE ATPASE FAMILY PROTEIN / ANKYRIN REPEAT FAMILY PROTEIN"/>
    <property type="match status" value="1"/>
</dbReference>
<accession>A0ABW1A345</accession>
<dbReference type="InterPro" id="IPR027417">
    <property type="entry name" value="P-loop_NTPase"/>
</dbReference>
<evidence type="ECO:0000256" key="3">
    <source>
        <dbReference type="ARBA" id="ARBA00022840"/>
    </source>
</evidence>
<organism evidence="5 6">
    <name type="scientific">Actinomadura rugatobispora</name>
    <dbReference type="NCBI Taxonomy" id="1994"/>
    <lineage>
        <taxon>Bacteria</taxon>
        <taxon>Bacillati</taxon>
        <taxon>Actinomycetota</taxon>
        <taxon>Actinomycetes</taxon>
        <taxon>Streptosporangiales</taxon>
        <taxon>Thermomonosporaceae</taxon>
        <taxon>Actinomadura</taxon>
    </lineage>
</organism>
<name>A0ABW1A345_9ACTN</name>
<comment type="caution">
    <text evidence="5">The sequence shown here is derived from an EMBL/GenBank/DDBJ whole genome shotgun (WGS) entry which is preliminary data.</text>
</comment>
<comment type="similarity">
    <text evidence="1">Belongs to the CbxX/CfxQ family.</text>
</comment>
<dbReference type="InterPro" id="IPR000641">
    <property type="entry name" value="CbxX/CfxQ"/>
</dbReference>
<dbReference type="Proteomes" id="UP001596074">
    <property type="component" value="Unassembled WGS sequence"/>
</dbReference>
<dbReference type="InterPro" id="IPR050773">
    <property type="entry name" value="CbxX/CfxQ_RuBisCO_ESX"/>
</dbReference>
<evidence type="ECO:0000313" key="6">
    <source>
        <dbReference type="Proteomes" id="UP001596074"/>
    </source>
</evidence>
<keyword evidence="2" id="KW-0547">Nucleotide-binding</keyword>
<evidence type="ECO:0000256" key="2">
    <source>
        <dbReference type="ARBA" id="ARBA00022741"/>
    </source>
</evidence>
<dbReference type="InterPro" id="IPR003593">
    <property type="entry name" value="AAA+_ATPase"/>
</dbReference>
<reference evidence="6" key="1">
    <citation type="journal article" date="2019" name="Int. J. Syst. Evol. Microbiol.">
        <title>The Global Catalogue of Microorganisms (GCM) 10K type strain sequencing project: providing services to taxonomists for standard genome sequencing and annotation.</title>
        <authorList>
            <consortium name="The Broad Institute Genomics Platform"/>
            <consortium name="The Broad Institute Genome Sequencing Center for Infectious Disease"/>
            <person name="Wu L."/>
            <person name="Ma J."/>
        </authorList>
    </citation>
    <scope>NUCLEOTIDE SEQUENCE [LARGE SCALE GENOMIC DNA]</scope>
    <source>
        <strain evidence="6">KCTC 42087</strain>
    </source>
</reference>
<sequence>MVPERLEALRDAAREGEFVLLVYGPGVKDAFVDAAYRRYGLAEALWETLHDAGFARIVFFSLRGMLRVRDAASRLVPSGAGQEPGPSEEARMGAGFEGPLGRAIVTPPPSRPEGPAAGESMGMSDPHALKMLDHLLDGPPRPTAVVFEHAEVIARHSEAQRGLASSLERWFDYRPGVRKACVLVFARDDLEEVGRSAESDHAVPALQTAVSAERARRSPRPGLVGAPREEELTRLVQRARVRAGLEIEDWTALPGVVRAMAAENEPLRRWEDRLERVLVERGLPLGHQALRDLGWVTSAVKTGDVWQRLAELRGLDQVKEHLTGLRWQPPAGDEPPAHHMVFTGNPGTGKTTVAMLVGEILREAGVLRRGHVRAVKAGDLVADHLGGTALKTDAAVNEALDGVLFVDEAYMLSEQAERGFGKEAIDTLLARMENDRGRLVVVVAGYRDDMRRFLDANQGLRDRFPESGHLDFPDYDPATLHDIAVSRLTSVDPPHTWDEEFGAALRKVVEGLHGARDARFGNARVMRNLADEIGRRWARRVRDERSAPLAVEDLPERHRMFLDPAPPSPEELFGPLEDMIGLASVKNALRRLVAQIDLSRRLGEERVTAPHLLFLGPPGTGKTTVAREIARIFHRLGLLTKGHLVEVGREDLVGRYLGETARLTADCFERASGGVLFVDEAYALVSSDDGRTDPYGREAINAINQHMENMRGRLVVIAAGYSEPMDRFLAANEGMRSRFGGRLEFPAYDPSELLAILRRDAGRRGFRLGDGTERRAADLLARARAADGFGNARSVRKLEEQMFGALSERVFGKVLDDTTLRTYLPEDVPDELW</sequence>
<dbReference type="InterPro" id="IPR041627">
    <property type="entry name" value="AAA_lid_6"/>
</dbReference>
<dbReference type="PRINTS" id="PR00819">
    <property type="entry name" value="CBXCFQXSUPER"/>
</dbReference>
<evidence type="ECO:0000256" key="1">
    <source>
        <dbReference type="ARBA" id="ARBA00010378"/>
    </source>
</evidence>
<proteinExistence type="inferred from homology"/>
<evidence type="ECO:0000313" key="5">
    <source>
        <dbReference type="EMBL" id="MFC5748409.1"/>
    </source>
</evidence>
<dbReference type="Gene3D" id="1.10.8.60">
    <property type="match status" value="2"/>
</dbReference>
<protein>
    <submittedName>
        <fullName evidence="5">AAA family ATPase</fullName>
    </submittedName>
</protein>
<feature type="domain" description="AAA+ ATPase" evidence="4">
    <location>
        <begin position="336"/>
        <end position="476"/>
    </location>
</feature>
<dbReference type="CDD" id="cd00009">
    <property type="entry name" value="AAA"/>
    <property type="match status" value="2"/>
</dbReference>
<dbReference type="Gene3D" id="3.40.50.300">
    <property type="entry name" value="P-loop containing nucleotide triphosphate hydrolases"/>
    <property type="match status" value="2"/>
</dbReference>
<feature type="domain" description="AAA+ ATPase" evidence="4">
    <location>
        <begin position="608"/>
        <end position="749"/>
    </location>
</feature>